<evidence type="ECO:0000313" key="1">
    <source>
        <dbReference type="EMBL" id="GGW80748.1"/>
    </source>
</evidence>
<organism evidence="1 2">
    <name type="scientific">Alteromonas halophila</name>
    <dbReference type="NCBI Taxonomy" id="516698"/>
    <lineage>
        <taxon>Bacteria</taxon>
        <taxon>Pseudomonadati</taxon>
        <taxon>Pseudomonadota</taxon>
        <taxon>Gammaproteobacteria</taxon>
        <taxon>Alteromonadales</taxon>
        <taxon>Alteromonadaceae</taxon>
        <taxon>Alteromonas/Salinimonas group</taxon>
        <taxon>Alteromonas</taxon>
    </lineage>
</organism>
<dbReference type="EMBL" id="BMXP01000002">
    <property type="protein sequence ID" value="GGW80748.1"/>
    <property type="molecule type" value="Genomic_DNA"/>
</dbReference>
<protein>
    <recommendedName>
        <fullName evidence="3">Transporter substrate-binding domain-containing protein</fullName>
    </recommendedName>
</protein>
<dbReference type="AlphaFoldDB" id="A0A918MXM0"/>
<dbReference type="Proteomes" id="UP000631300">
    <property type="component" value="Unassembled WGS sequence"/>
</dbReference>
<evidence type="ECO:0008006" key="3">
    <source>
        <dbReference type="Google" id="ProtNLM"/>
    </source>
</evidence>
<keyword evidence="2" id="KW-1185">Reference proteome</keyword>
<proteinExistence type="predicted"/>
<name>A0A918MXM0_9ALTE</name>
<reference evidence="1" key="2">
    <citation type="submission" date="2020-09" db="EMBL/GenBank/DDBJ databases">
        <authorList>
            <person name="Sun Q."/>
            <person name="Kim S."/>
        </authorList>
    </citation>
    <scope>NUCLEOTIDE SEQUENCE</scope>
    <source>
        <strain evidence="1">KCTC 22164</strain>
    </source>
</reference>
<evidence type="ECO:0000313" key="2">
    <source>
        <dbReference type="Proteomes" id="UP000631300"/>
    </source>
</evidence>
<sequence>MPCFIFSTPKQRRNPFRFQPCYIAFSPAVAAHQELASALDDGVRQLRLSGELAQIAERYKVPPAFFDAPTVPE</sequence>
<gene>
    <name evidence="1" type="ORF">GCM10007391_12130</name>
</gene>
<comment type="caution">
    <text evidence="1">The sequence shown here is derived from an EMBL/GenBank/DDBJ whole genome shotgun (WGS) entry which is preliminary data.</text>
</comment>
<dbReference type="RefSeq" id="WP_189404388.1">
    <property type="nucleotide sequence ID" value="NZ_BMXP01000002.1"/>
</dbReference>
<accession>A0A918MXM0</accession>
<reference evidence="1" key="1">
    <citation type="journal article" date="2014" name="Int. J. Syst. Evol. Microbiol.">
        <title>Complete genome sequence of Corynebacterium casei LMG S-19264T (=DSM 44701T), isolated from a smear-ripened cheese.</title>
        <authorList>
            <consortium name="US DOE Joint Genome Institute (JGI-PGF)"/>
            <person name="Walter F."/>
            <person name="Albersmeier A."/>
            <person name="Kalinowski J."/>
            <person name="Ruckert C."/>
        </authorList>
    </citation>
    <scope>NUCLEOTIDE SEQUENCE</scope>
    <source>
        <strain evidence="1">KCTC 22164</strain>
    </source>
</reference>